<dbReference type="EMBL" id="QSFW01000001">
    <property type="protein sequence ID" value="RHA89520.1"/>
    <property type="molecule type" value="Genomic_DNA"/>
</dbReference>
<organism evidence="1 2">
    <name type="scientific">Segatella copri</name>
    <dbReference type="NCBI Taxonomy" id="165179"/>
    <lineage>
        <taxon>Bacteria</taxon>
        <taxon>Pseudomonadati</taxon>
        <taxon>Bacteroidota</taxon>
        <taxon>Bacteroidia</taxon>
        <taxon>Bacteroidales</taxon>
        <taxon>Prevotellaceae</taxon>
        <taxon>Segatella</taxon>
    </lineage>
</organism>
<protein>
    <submittedName>
        <fullName evidence="1">Uncharacterized protein</fullName>
    </submittedName>
</protein>
<sequence>MIARVKRDKTELRLSRGNRDFGGAGNRINTEMIFGQAFQLFQLFQLFQIGFHRTKSLYRDSITT</sequence>
<evidence type="ECO:0000313" key="1">
    <source>
        <dbReference type="EMBL" id="RHA89520.1"/>
    </source>
</evidence>
<reference evidence="1 2" key="1">
    <citation type="submission" date="2018-08" db="EMBL/GenBank/DDBJ databases">
        <title>A genome reference for cultivated species of the human gut microbiota.</title>
        <authorList>
            <person name="Zou Y."/>
            <person name="Xue W."/>
            <person name="Luo G."/>
        </authorList>
    </citation>
    <scope>NUCLEOTIDE SEQUENCE [LARGE SCALE GENOMIC DNA]</scope>
    <source>
        <strain evidence="1 2">AM42-23AC</strain>
    </source>
</reference>
<dbReference type="Proteomes" id="UP000284990">
    <property type="component" value="Unassembled WGS sequence"/>
</dbReference>
<evidence type="ECO:0000313" key="2">
    <source>
        <dbReference type="Proteomes" id="UP000284990"/>
    </source>
</evidence>
<name>A0AA92V4S5_9BACT</name>
<dbReference type="AlphaFoldDB" id="A0AA92V4S5"/>
<accession>A0AA92V4S5</accession>
<proteinExistence type="predicted"/>
<gene>
    <name evidence="1" type="ORF">DW916_00655</name>
</gene>
<comment type="caution">
    <text evidence="1">The sequence shown here is derived from an EMBL/GenBank/DDBJ whole genome shotgun (WGS) entry which is preliminary data.</text>
</comment>